<feature type="transmembrane region" description="Helical" evidence="1">
    <location>
        <begin position="162"/>
        <end position="186"/>
    </location>
</feature>
<accession>A0A948WUY8</accession>
<evidence type="ECO:0000313" key="2">
    <source>
        <dbReference type="EMBL" id="MBU3806633.1"/>
    </source>
</evidence>
<protein>
    <submittedName>
        <fullName evidence="2">YesL family protein</fullName>
    </submittedName>
</protein>
<dbReference type="Proteomes" id="UP000713596">
    <property type="component" value="Unassembled WGS sequence"/>
</dbReference>
<evidence type="ECO:0000313" key="3">
    <source>
        <dbReference type="Proteomes" id="UP000713596"/>
    </source>
</evidence>
<reference evidence="2" key="2">
    <citation type="submission" date="2021-04" db="EMBL/GenBank/DDBJ databases">
        <authorList>
            <person name="Gilroy R."/>
        </authorList>
    </citation>
    <scope>NUCLEOTIDE SEQUENCE</scope>
    <source>
        <strain evidence="2">B5_2728</strain>
    </source>
</reference>
<keyword evidence="1" id="KW-0812">Transmembrane</keyword>
<organism evidence="2 3">
    <name type="scientific">Candidatus Allofournierella pullistercoris</name>
    <dbReference type="NCBI Taxonomy" id="2838597"/>
    <lineage>
        <taxon>Bacteria</taxon>
        <taxon>Bacillati</taxon>
        <taxon>Bacillota</taxon>
        <taxon>Clostridia</taxon>
        <taxon>Eubacteriales</taxon>
        <taxon>Oscillospiraceae</taxon>
        <taxon>Allofournierella</taxon>
    </lineage>
</organism>
<feature type="transmembrane region" description="Helical" evidence="1">
    <location>
        <begin position="105"/>
        <end position="130"/>
    </location>
</feature>
<evidence type="ECO:0000256" key="1">
    <source>
        <dbReference type="SAM" id="Phobius"/>
    </source>
</evidence>
<sequence length="214" mass="24007">MLGYDGMIYQALKRFSDRVIAHLLWLVCSLPIVTLGASTGALYHALLERRMGSELPISELFWQGFRQYGKKASGLFWLLALGGLVLCSNTLFWNRVAQGVFAEGMALVTVALWVPYLLICLYAFGVLQLYPTQSIKEILMQALYTAYANPFKTLRLAASWGVLIWLNLLTVYINVMTLLVGFGVFLDLAVLPVLSQTVQKTQCPTWLYRILGKS</sequence>
<keyword evidence="1" id="KW-0472">Membrane</keyword>
<dbReference type="AlphaFoldDB" id="A0A948WUY8"/>
<name>A0A948WUY8_9FIRM</name>
<feature type="transmembrane region" description="Helical" evidence="1">
    <location>
        <begin position="75"/>
        <end position="93"/>
    </location>
</feature>
<reference evidence="2" key="1">
    <citation type="journal article" date="2021" name="PeerJ">
        <title>Extensive microbial diversity within the chicken gut microbiome revealed by metagenomics and culture.</title>
        <authorList>
            <person name="Gilroy R."/>
            <person name="Ravi A."/>
            <person name="Getino M."/>
            <person name="Pursley I."/>
            <person name="Horton D.L."/>
            <person name="Alikhan N.F."/>
            <person name="Baker D."/>
            <person name="Gharbi K."/>
            <person name="Hall N."/>
            <person name="Watson M."/>
            <person name="Adriaenssens E.M."/>
            <person name="Foster-Nyarko E."/>
            <person name="Jarju S."/>
            <person name="Secka A."/>
            <person name="Antonio M."/>
            <person name="Oren A."/>
            <person name="Chaudhuri R.R."/>
            <person name="La Ragione R."/>
            <person name="Hildebrand F."/>
            <person name="Pallen M.J."/>
        </authorList>
    </citation>
    <scope>NUCLEOTIDE SEQUENCE</scope>
    <source>
        <strain evidence="2">B5_2728</strain>
    </source>
</reference>
<keyword evidence="1" id="KW-1133">Transmembrane helix</keyword>
<dbReference type="InterPro" id="IPR006938">
    <property type="entry name" value="DUF624"/>
</dbReference>
<gene>
    <name evidence="2" type="ORF">H9882_07060</name>
</gene>
<dbReference type="Pfam" id="PF04854">
    <property type="entry name" value="DUF624"/>
    <property type="match status" value="1"/>
</dbReference>
<dbReference type="EMBL" id="JAHLFP010000061">
    <property type="protein sequence ID" value="MBU3806633.1"/>
    <property type="molecule type" value="Genomic_DNA"/>
</dbReference>
<feature type="transmembrane region" description="Helical" evidence="1">
    <location>
        <begin position="20"/>
        <end position="43"/>
    </location>
</feature>
<proteinExistence type="predicted"/>
<comment type="caution">
    <text evidence="2">The sequence shown here is derived from an EMBL/GenBank/DDBJ whole genome shotgun (WGS) entry which is preliminary data.</text>
</comment>